<gene>
    <name evidence="2" type="ORF">F0562_023226</name>
</gene>
<keyword evidence="3" id="KW-1185">Reference proteome</keyword>
<sequence length="73" mass="8208">MAVSKRLSDVCGLLILETIRNLRAQLVAGQKNLLWHHFTGVEEQVQKLVEMGFPEVLMRNTLEVSGGDEKSRS</sequence>
<accession>A0A5J5BHE0</accession>
<dbReference type="PROSITE" id="PS50030">
    <property type="entry name" value="UBA"/>
    <property type="match status" value="1"/>
</dbReference>
<proteinExistence type="predicted"/>
<dbReference type="Proteomes" id="UP000325577">
    <property type="component" value="Linkage Group LG12"/>
</dbReference>
<evidence type="ECO:0000313" key="3">
    <source>
        <dbReference type="Proteomes" id="UP000325577"/>
    </source>
</evidence>
<protein>
    <recommendedName>
        <fullName evidence="1">UBA domain-containing protein</fullName>
    </recommendedName>
</protein>
<evidence type="ECO:0000313" key="2">
    <source>
        <dbReference type="EMBL" id="KAA8542074.1"/>
    </source>
</evidence>
<dbReference type="InterPro" id="IPR009060">
    <property type="entry name" value="UBA-like_sf"/>
</dbReference>
<dbReference type="EMBL" id="CM018035">
    <property type="protein sequence ID" value="KAA8542074.1"/>
    <property type="molecule type" value="Genomic_DNA"/>
</dbReference>
<dbReference type="Gene3D" id="1.10.8.10">
    <property type="entry name" value="DNA helicase RuvA subunit, C-terminal domain"/>
    <property type="match status" value="1"/>
</dbReference>
<reference evidence="2 3" key="1">
    <citation type="submission" date="2019-09" db="EMBL/GenBank/DDBJ databases">
        <title>A chromosome-level genome assembly of the Chinese tupelo Nyssa sinensis.</title>
        <authorList>
            <person name="Yang X."/>
            <person name="Kang M."/>
            <person name="Yang Y."/>
            <person name="Xiong H."/>
            <person name="Wang M."/>
            <person name="Zhang Z."/>
            <person name="Wang Z."/>
            <person name="Wu H."/>
            <person name="Ma T."/>
            <person name="Liu J."/>
            <person name="Xi Z."/>
        </authorList>
    </citation>
    <scope>NUCLEOTIDE SEQUENCE [LARGE SCALE GENOMIC DNA]</scope>
    <source>
        <strain evidence="2">J267</strain>
        <tissue evidence="2">Leaf</tissue>
    </source>
</reference>
<dbReference type="InterPro" id="IPR015940">
    <property type="entry name" value="UBA"/>
</dbReference>
<feature type="domain" description="UBA" evidence="1">
    <location>
        <begin position="40"/>
        <end position="73"/>
    </location>
</feature>
<organism evidence="2 3">
    <name type="scientific">Nyssa sinensis</name>
    <dbReference type="NCBI Taxonomy" id="561372"/>
    <lineage>
        <taxon>Eukaryota</taxon>
        <taxon>Viridiplantae</taxon>
        <taxon>Streptophyta</taxon>
        <taxon>Embryophyta</taxon>
        <taxon>Tracheophyta</taxon>
        <taxon>Spermatophyta</taxon>
        <taxon>Magnoliopsida</taxon>
        <taxon>eudicotyledons</taxon>
        <taxon>Gunneridae</taxon>
        <taxon>Pentapetalae</taxon>
        <taxon>asterids</taxon>
        <taxon>Cornales</taxon>
        <taxon>Nyssaceae</taxon>
        <taxon>Nyssa</taxon>
    </lineage>
</organism>
<dbReference type="AlphaFoldDB" id="A0A5J5BHE0"/>
<name>A0A5J5BHE0_9ASTE</name>
<dbReference type="SUPFAM" id="SSF46934">
    <property type="entry name" value="UBA-like"/>
    <property type="match status" value="1"/>
</dbReference>
<evidence type="ECO:0000259" key="1">
    <source>
        <dbReference type="PROSITE" id="PS50030"/>
    </source>
</evidence>